<accession>A0ABT8DZH9</accession>
<proteinExistence type="predicted"/>
<dbReference type="RefSeq" id="WP_290361293.1">
    <property type="nucleotide sequence ID" value="NZ_JAUHHC010000006.1"/>
</dbReference>
<organism evidence="2 3">
    <name type="scientific">Roseateles violae</name>
    <dbReference type="NCBI Taxonomy" id="3058042"/>
    <lineage>
        <taxon>Bacteria</taxon>
        <taxon>Pseudomonadati</taxon>
        <taxon>Pseudomonadota</taxon>
        <taxon>Betaproteobacteria</taxon>
        <taxon>Burkholderiales</taxon>
        <taxon>Sphaerotilaceae</taxon>
        <taxon>Roseateles</taxon>
    </lineage>
</organism>
<dbReference type="PANTHER" id="PTHR45763">
    <property type="entry name" value="HYDROLASE, ALPHA/BETA FOLD FAMILY PROTEIN, EXPRESSED-RELATED"/>
    <property type="match status" value="1"/>
</dbReference>
<evidence type="ECO:0000313" key="3">
    <source>
        <dbReference type="Proteomes" id="UP001228044"/>
    </source>
</evidence>
<evidence type="ECO:0000259" key="1">
    <source>
        <dbReference type="Pfam" id="PF00561"/>
    </source>
</evidence>
<keyword evidence="2" id="KW-0378">Hydrolase</keyword>
<dbReference type="InterPro" id="IPR000073">
    <property type="entry name" value="AB_hydrolase_1"/>
</dbReference>
<dbReference type="Proteomes" id="UP001228044">
    <property type="component" value="Unassembled WGS sequence"/>
</dbReference>
<dbReference type="PRINTS" id="PR00111">
    <property type="entry name" value="ABHYDROLASE"/>
</dbReference>
<dbReference type="InterPro" id="IPR029058">
    <property type="entry name" value="AB_hydrolase_fold"/>
</dbReference>
<dbReference type="EMBL" id="JAUHHC010000006">
    <property type="protein sequence ID" value="MDN3922988.1"/>
    <property type="molecule type" value="Genomic_DNA"/>
</dbReference>
<reference evidence="2 3" key="1">
    <citation type="submission" date="2023-06" db="EMBL/GenBank/DDBJ databases">
        <title>Pelomonas sp. PFR6 16S ribosomal RNA gene Genome sequencing and assembly.</title>
        <authorList>
            <person name="Woo H."/>
        </authorList>
    </citation>
    <scope>NUCLEOTIDE SEQUENCE [LARGE SCALE GENOMIC DNA]</scope>
    <source>
        <strain evidence="2 3">PFR6</strain>
    </source>
</reference>
<keyword evidence="3" id="KW-1185">Reference proteome</keyword>
<evidence type="ECO:0000313" key="2">
    <source>
        <dbReference type="EMBL" id="MDN3922988.1"/>
    </source>
</evidence>
<feature type="domain" description="AB hydrolase-1" evidence="1">
    <location>
        <begin position="30"/>
        <end position="281"/>
    </location>
</feature>
<protein>
    <submittedName>
        <fullName evidence="2">Alpha/beta hydrolase</fullName>
    </submittedName>
</protein>
<name>A0ABT8DZH9_9BURK</name>
<dbReference type="PANTHER" id="PTHR45763:SF46">
    <property type="entry name" value="AB HYDROLASE-1 DOMAIN-CONTAINING PROTEIN"/>
    <property type="match status" value="1"/>
</dbReference>
<dbReference type="Gene3D" id="3.40.50.1820">
    <property type="entry name" value="alpha/beta hydrolase"/>
    <property type="match status" value="1"/>
</dbReference>
<comment type="caution">
    <text evidence="2">The sequence shown here is derived from an EMBL/GenBank/DDBJ whole genome shotgun (WGS) entry which is preliminary data.</text>
</comment>
<gene>
    <name evidence="2" type="ORF">QWJ38_22065</name>
</gene>
<sequence>MTSAPLTETCLLNDGRRLAFCRFGDPAGRPLFLFHGFPGCRTQFLGLHEPGRAAGVAVIAPDRPGFGASDPAPRRTILGWADDVAQLADRLGHARFAVLGISCGGPYALACAHRLAPRLEYAGLLAGIGAMDEPALRAGQLPILGLMFRLARLHPLAAAPLLALDRLMFRRYPRRAAKMIAQLLTPPDQAFLAAHPAESARLAAGLAEAYRQGVAGPARELQLIAGPRGFALQDIAMPVHLYQGGIDRHVPPAMARHMARQLADGRLREYADEGHLSIVFHRFGAVLADLAEAGGGRQA</sequence>
<dbReference type="GO" id="GO:0016787">
    <property type="term" value="F:hydrolase activity"/>
    <property type="evidence" value="ECO:0007669"/>
    <property type="project" value="UniProtKB-KW"/>
</dbReference>
<dbReference type="Pfam" id="PF00561">
    <property type="entry name" value="Abhydrolase_1"/>
    <property type="match status" value="1"/>
</dbReference>
<dbReference type="SUPFAM" id="SSF53474">
    <property type="entry name" value="alpha/beta-Hydrolases"/>
    <property type="match status" value="1"/>
</dbReference>